<name>A0ABW8JPR6_9GAMM</name>
<dbReference type="EMBL" id="JADIKJ010000069">
    <property type="protein sequence ID" value="MFK2902275.1"/>
    <property type="molecule type" value="Genomic_DNA"/>
</dbReference>
<dbReference type="RefSeq" id="WP_404549434.1">
    <property type="nucleotide sequence ID" value="NZ_JADIKJ010000069.1"/>
</dbReference>
<comment type="caution">
    <text evidence="1">The sequence shown here is derived from an EMBL/GenBank/DDBJ whole genome shotgun (WGS) entry which is preliminary data.</text>
</comment>
<accession>A0ABW8JPR6</accession>
<reference evidence="1 2" key="1">
    <citation type="submission" date="2020-10" db="EMBL/GenBank/DDBJ databases">
        <title>Phylogeny of dyella-like bacteria.</title>
        <authorList>
            <person name="Fu J."/>
        </authorList>
    </citation>
    <scope>NUCLEOTIDE SEQUENCE [LARGE SCALE GENOMIC DNA]</scope>
    <source>
        <strain evidence="1 2">JP1</strain>
    </source>
</reference>
<keyword evidence="2" id="KW-1185">Reference proteome</keyword>
<gene>
    <name evidence="1" type="ORF">ISP15_18255</name>
</gene>
<sequence length="114" mass="12385">MTGELTLAAATEAWIALLTGMGPKLLVYVNAPTAVLAARALRIPTIFVGGAFDIPPATSPLPIFRQAVDLPEQELAVIREAEVVENINSILRRFQQPDLEFLGELFTAKDVRLT</sequence>
<organism evidence="1 2">
    <name type="scientific">Dyella jejuensis</name>
    <dbReference type="NCBI Taxonomy" id="1432009"/>
    <lineage>
        <taxon>Bacteria</taxon>
        <taxon>Pseudomonadati</taxon>
        <taxon>Pseudomonadota</taxon>
        <taxon>Gammaproteobacteria</taxon>
        <taxon>Lysobacterales</taxon>
        <taxon>Rhodanobacteraceae</taxon>
        <taxon>Dyella</taxon>
    </lineage>
</organism>
<protein>
    <submittedName>
        <fullName evidence="1">Uncharacterized protein</fullName>
    </submittedName>
</protein>
<evidence type="ECO:0000313" key="2">
    <source>
        <dbReference type="Proteomes" id="UP001620461"/>
    </source>
</evidence>
<feature type="non-terminal residue" evidence="1">
    <location>
        <position position="114"/>
    </location>
</feature>
<dbReference type="Proteomes" id="UP001620461">
    <property type="component" value="Unassembled WGS sequence"/>
</dbReference>
<evidence type="ECO:0000313" key="1">
    <source>
        <dbReference type="EMBL" id="MFK2902275.1"/>
    </source>
</evidence>
<proteinExistence type="predicted"/>
<dbReference type="Gene3D" id="3.40.50.2000">
    <property type="entry name" value="Glycogen Phosphorylase B"/>
    <property type="match status" value="1"/>
</dbReference>